<evidence type="ECO:0000256" key="2">
    <source>
        <dbReference type="ARBA" id="ARBA00022723"/>
    </source>
</evidence>
<dbReference type="InterPro" id="IPR051395">
    <property type="entry name" value="Cytochrome_c_Peroxidase/MauG"/>
</dbReference>
<dbReference type="EMBL" id="FWFO01000001">
    <property type="protein sequence ID" value="SLN19405.1"/>
    <property type="molecule type" value="Genomic_DNA"/>
</dbReference>
<dbReference type="GO" id="GO:0046872">
    <property type="term" value="F:metal ion binding"/>
    <property type="evidence" value="ECO:0007669"/>
    <property type="project" value="UniProtKB-KW"/>
</dbReference>
<keyword evidence="3 4" id="KW-0408">Iron</keyword>
<proteinExistence type="predicted"/>
<keyword evidence="5" id="KW-0732">Signal</keyword>
<dbReference type="NCBIfam" id="NF040606">
    <property type="entry name" value="CytoC_perox"/>
    <property type="match status" value="1"/>
</dbReference>
<dbReference type="PROSITE" id="PS51007">
    <property type="entry name" value="CYTC"/>
    <property type="match status" value="1"/>
</dbReference>
<evidence type="ECO:0000313" key="8">
    <source>
        <dbReference type="Proteomes" id="UP000193077"/>
    </source>
</evidence>
<keyword evidence="2 4" id="KW-0479">Metal-binding</keyword>
<dbReference type="GO" id="GO:0020037">
    <property type="term" value="F:heme binding"/>
    <property type="evidence" value="ECO:0007669"/>
    <property type="project" value="InterPro"/>
</dbReference>
<dbReference type="Gene3D" id="1.10.760.10">
    <property type="entry name" value="Cytochrome c-like domain"/>
    <property type="match status" value="1"/>
</dbReference>
<dbReference type="Pfam" id="PF21419">
    <property type="entry name" value="RoxA-like_Cyt-c"/>
    <property type="match status" value="1"/>
</dbReference>
<accession>A0A1Y5RKL5</accession>
<evidence type="ECO:0000313" key="7">
    <source>
        <dbReference type="EMBL" id="SLN19405.1"/>
    </source>
</evidence>
<evidence type="ECO:0000256" key="3">
    <source>
        <dbReference type="ARBA" id="ARBA00023004"/>
    </source>
</evidence>
<dbReference type="PANTHER" id="PTHR30600">
    <property type="entry name" value="CYTOCHROME C PEROXIDASE-RELATED"/>
    <property type="match status" value="1"/>
</dbReference>
<dbReference type="AlphaFoldDB" id="A0A1Y5RKL5"/>
<evidence type="ECO:0000256" key="1">
    <source>
        <dbReference type="ARBA" id="ARBA00022617"/>
    </source>
</evidence>
<reference evidence="7 8" key="1">
    <citation type="submission" date="2017-03" db="EMBL/GenBank/DDBJ databases">
        <authorList>
            <person name="Afonso C.L."/>
            <person name="Miller P.J."/>
            <person name="Scott M.A."/>
            <person name="Spackman E."/>
            <person name="Goraichik I."/>
            <person name="Dimitrov K.M."/>
            <person name="Suarez D.L."/>
            <person name="Swayne D.E."/>
        </authorList>
    </citation>
    <scope>NUCLEOTIDE SEQUENCE [LARGE SCALE GENOMIC DNA]</scope>
    <source>
        <strain evidence="7 8">CECT 7639</strain>
    </source>
</reference>
<feature type="domain" description="Cytochrome c" evidence="6">
    <location>
        <begin position="759"/>
        <end position="843"/>
    </location>
</feature>
<dbReference type="SUPFAM" id="SSF46626">
    <property type="entry name" value="Cytochrome c"/>
    <property type="match status" value="1"/>
</dbReference>
<name>A0A1Y5RKL5_9RHOB</name>
<evidence type="ECO:0000256" key="5">
    <source>
        <dbReference type="SAM" id="SignalP"/>
    </source>
</evidence>
<dbReference type="Proteomes" id="UP000193077">
    <property type="component" value="Unassembled WGS sequence"/>
</dbReference>
<keyword evidence="1 4" id="KW-0349">Heme</keyword>
<dbReference type="InterPro" id="IPR047758">
    <property type="entry name" value="CytoC_perox"/>
</dbReference>
<sequence>MKRLLSAVFIFAAGMATAEDFAANDVSILLEAPLLSSDARVALPEVIFPSALSAGAGAVVAAVNGMPTAVEQIDASLFTERRDQLHVSSIRIDPGAPGLHSNFGPLGRNLQIRLVAQPVTFQGDKARIADEAIHLVYTFGENPAAETPVCRFRVLPEQSDIDAFKAALDALADIRDELAGVGVDTAGKPLGVHPAFGQPDAAQLMATRLSTFLTTHLKPERLSAVSIAGIPPGAPEPWVFLALQKQGDKLLPVPGPAIAQSATDPKQGNFQQMLSFAFKRDGEVVPPGVTRNNLPVDCLANFMFPPVGLPQPDAGQGVSTSVLFGPGANTPERASVIGNVIADPAVSHFFNTDCVSCHTETRREIDAGPDEVAVAARIAADEQIAVDDLPRSPDGMDSTLDHWNVRAFGWFPGFPQTNGRAHATVVRRTARETAEVVACLNEGDWTKLDQPCLSEDHTQYMDQGWSHDIRRLYYHTSQGGEIMPLTWFLALRAHDADVPFSAPSNLGRYGLLPSPTDGHNPHGLPVGFATTQTDRGLQVSLNCAVCHSADVGINGEFFRVDGAPSSFDFDSFGQDLARVVRDTGQMRPGPDGDFVPTDGFLAFMGRLALIDPAEMSDPAAFTAKYLSFASEFSGQMAQRSPLHPSGPGRVDALTQIVNAVAVKDLGEAGNLATPRAPTSYPSLWMAEDLEFVQWNLAVADPFSRNLGQALGVFGSVKLSGPDLFKSSADTEALEDYERWITDLTPPAWPEDLLGPIDVTLAEQGRDLFAASCEGCHNAPPYRTTDPDENLRGDQFIRVKPVPAAVVGTDGEYTRAFTGRWAKTRTLSTEADLPSVVPSVRLLQTVVGSVVRKALGAEAGAKMRLRPADHSDCAVTEGTPRPCAYKPPMLGAALKAGPLVGIWATGPYLHNGSVRTVYQVISPPDTREPVFFVGDRRLDAKRMGFASTKTDDAYRFDTSIPGNGNGGHVFWDTPFTHDEKMAIIEYLKDPDRFPIDRQ</sequence>
<dbReference type="GO" id="GO:0009055">
    <property type="term" value="F:electron transfer activity"/>
    <property type="evidence" value="ECO:0007669"/>
    <property type="project" value="InterPro"/>
</dbReference>
<protein>
    <submittedName>
        <fullName evidence="7">Cytochrome c</fullName>
    </submittedName>
</protein>
<dbReference type="RefSeq" id="WP_085794156.1">
    <property type="nucleotide sequence ID" value="NZ_FWFO01000001.1"/>
</dbReference>
<dbReference type="InterPro" id="IPR036909">
    <property type="entry name" value="Cyt_c-like_dom_sf"/>
</dbReference>
<gene>
    <name evidence="7" type="ORF">TRL7639_00433</name>
</gene>
<dbReference type="InterPro" id="IPR009056">
    <property type="entry name" value="Cyt_c-like_dom"/>
</dbReference>
<dbReference type="GO" id="GO:0004130">
    <property type="term" value="F:cytochrome-c peroxidase activity"/>
    <property type="evidence" value="ECO:0007669"/>
    <property type="project" value="TreeGrafter"/>
</dbReference>
<dbReference type="PANTHER" id="PTHR30600:SF9">
    <property type="entry name" value="BLR7738 PROTEIN"/>
    <property type="match status" value="1"/>
</dbReference>
<feature type="signal peptide" evidence="5">
    <location>
        <begin position="1"/>
        <end position="18"/>
    </location>
</feature>
<evidence type="ECO:0000256" key="4">
    <source>
        <dbReference type="PROSITE-ProRule" id="PRU00433"/>
    </source>
</evidence>
<organism evidence="7 8">
    <name type="scientific">Falsiruegeria litorea R37</name>
    <dbReference type="NCBI Taxonomy" id="1200284"/>
    <lineage>
        <taxon>Bacteria</taxon>
        <taxon>Pseudomonadati</taxon>
        <taxon>Pseudomonadota</taxon>
        <taxon>Alphaproteobacteria</taxon>
        <taxon>Rhodobacterales</taxon>
        <taxon>Roseobacteraceae</taxon>
        <taxon>Falsiruegeria</taxon>
    </lineage>
</organism>
<dbReference type="OrthoDB" id="417271at2"/>
<keyword evidence="8" id="KW-1185">Reference proteome</keyword>
<feature type="chain" id="PRO_5012464182" evidence="5">
    <location>
        <begin position="19"/>
        <end position="997"/>
    </location>
</feature>
<evidence type="ECO:0000259" key="6">
    <source>
        <dbReference type="PROSITE" id="PS51007"/>
    </source>
</evidence>